<keyword evidence="2" id="KW-1185">Reference proteome</keyword>
<protein>
    <recommendedName>
        <fullName evidence="3">HNH domain-containing protein</fullName>
    </recommendedName>
</protein>
<reference evidence="1 2" key="1">
    <citation type="submission" date="2018-07" db="EMBL/GenBank/DDBJ databases">
        <title>Genome sequencing of Moraxellaceae gen. HYN0046.</title>
        <authorList>
            <person name="Kim M."/>
            <person name="Yi H."/>
        </authorList>
    </citation>
    <scope>NUCLEOTIDE SEQUENCE [LARGE SCALE GENOMIC DNA]</scope>
    <source>
        <strain evidence="1 2">HYN0046</strain>
    </source>
</reference>
<organism evidence="1 2">
    <name type="scientific">Aquirhabdus parva</name>
    <dbReference type="NCBI Taxonomy" id="2283318"/>
    <lineage>
        <taxon>Bacteria</taxon>
        <taxon>Pseudomonadati</taxon>
        <taxon>Pseudomonadota</taxon>
        <taxon>Gammaproteobacteria</taxon>
        <taxon>Moraxellales</taxon>
        <taxon>Moraxellaceae</taxon>
        <taxon>Aquirhabdus</taxon>
    </lineage>
</organism>
<dbReference type="PANTHER" id="PTHR37827">
    <property type="entry name" value="TUDOR DOMAIN-CONTAINING PROTEIN"/>
    <property type="match status" value="1"/>
</dbReference>
<dbReference type="EMBL" id="CP031222">
    <property type="protein sequence ID" value="AXI01589.1"/>
    <property type="molecule type" value="Genomic_DNA"/>
</dbReference>
<dbReference type="PANTHER" id="PTHR37827:SF1">
    <property type="entry name" value="HNH DOMAIN-CONTAINING PROTEIN"/>
    <property type="match status" value="1"/>
</dbReference>
<evidence type="ECO:0000313" key="2">
    <source>
        <dbReference type="Proteomes" id="UP000253940"/>
    </source>
</evidence>
<accession>A0A345P2T0</accession>
<dbReference type="OrthoDB" id="9802640at2"/>
<name>A0A345P2T0_9GAMM</name>
<evidence type="ECO:0000313" key="1">
    <source>
        <dbReference type="EMBL" id="AXI01589.1"/>
    </source>
</evidence>
<dbReference type="AlphaFoldDB" id="A0A345P2T0"/>
<proteinExistence type="predicted"/>
<dbReference type="KEGG" id="mbah:HYN46_00955"/>
<sequence length="110" mass="12399">MLEQEVGASDSACELCGRAQLPLTRHHLIPQSRHNKTRTQRFFDKQDMQQRIALLCHPCHSQVHAVLDNATLMQHYNTVEALAGHPEIAKFSAWVASKPAGLKVAIRHKK</sequence>
<evidence type="ECO:0008006" key="3">
    <source>
        <dbReference type="Google" id="ProtNLM"/>
    </source>
</evidence>
<dbReference type="Proteomes" id="UP000253940">
    <property type="component" value="Chromosome"/>
</dbReference>
<dbReference type="RefSeq" id="WP_114897699.1">
    <property type="nucleotide sequence ID" value="NZ_CP031222.1"/>
</dbReference>
<gene>
    <name evidence="1" type="ORF">HYN46_00955</name>
</gene>